<sequence>MSESPSTSGSPGASDRPILAFFDVDNTLMRGTSLFQLGREAWRKHVIRFRDVALFAWHQRRFIAVGENDDHLRTAREKALGLVGGHTQAEILELAEAIWEDRIRPRLYPETVELTQEHVAKGHEVWLVSATPWEIGDLIARRLNLTGALGTRIEVVDGVYTGELIGHVLHAERKATAVAELAVAAGADLADSWAYSDSRNDIPLLEMVGHPVVVNPDAALAHHARECGWPVLRMSPASMREAARRVRRDARAVKKGVKKNTRRA</sequence>
<reference evidence="3" key="1">
    <citation type="journal article" date="2019" name="Int. J. Syst. Evol. Microbiol.">
        <title>The Global Catalogue of Microorganisms (GCM) 10K type strain sequencing project: providing services to taxonomists for standard genome sequencing and annotation.</title>
        <authorList>
            <consortium name="The Broad Institute Genomics Platform"/>
            <consortium name="The Broad Institute Genome Sequencing Center for Infectious Disease"/>
            <person name="Wu L."/>
            <person name="Ma J."/>
        </authorList>
    </citation>
    <scope>NUCLEOTIDE SEQUENCE [LARGE SCALE GENOMIC DNA]</scope>
    <source>
        <strain evidence="3">CGMCC 4.6997</strain>
    </source>
</reference>
<protein>
    <submittedName>
        <fullName evidence="2">HAD family hydrolase</fullName>
    </submittedName>
</protein>
<accession>A0ABW0NQA7</accession>
<dbReference type="PANTHER" id="PTHR43344:SF15">
    <property type="entry name" value="PHOSPHOSERINE PHOSPHATASE SERB1"/>
    <property type="match status" value="1"/>
</dbReference>
<dbReference type="Pfam" id="PF12710">
    <property type="entry name" value="HAD"/>
    <property type="match status" value="1"/>
</dbReference>
<dbReference type="GO" id="GO:0016787">
    <property type="term" value="F:hydrolase activity"/>
    <property type="evidence" value="ECO:0007669"/>
    <property type="project" value="UniProtKB-KW"/>
</dbReference>
<organism evidence="2 3">
    <name type="scientific">Lysinimonas soli</name>
    <dbReference type="NCBI Taxonomy" id="1074233"/>
    <lineage>
        <taxon>Bacteria</taxon>
        <taxon>Bacillati</taxon>
        <taxon>Actinomycetota</taxon>
        <taxon>Actinomycetes</taxon>
        <taxon>Micrococcales</taxon>
        <taxon>Microbacteriaceae</taxon>
        <taxon>Lysinimonas</taxon>
    </lineage>
</organism>
<comment type="caution">
    <text evidence="2">The sequence shown here is derived from an EMBL/GenBank/DDBJ whole genome shotgun (WGS) entry which is preliminary data.</text>
</comment>
<keyword evidence="3" id="KW-1185">Reference proteome</keyword>
<dbReference type="RefSeq" id="WP_386740250.1">
    <property type="nucleotide sequence ID" value="NZ_JBHSMG010000002.1"/>
</dbReference>
<evidence type="ECO:0000313" key="3">
    <source>
        <dbReference type="Proteomes" id="UP001596039"/>
    </source>
</evidence>
<dbReference type="Proteomes" id="UP001596039">
    <property type="component" value="Unassembled WGS sequence"/>
</dbReference>
<dbReference type="PANTHER" id="PTHR43344">
    <property type="entry name" value="PHOSPHOSERINE PHOSPHATASE"/>
    <property type="match status" value="1"/>
</dbReference>
<dbReference type="Gene3D" id="1.20.1440.100">
    <property type="entry name" value="SG protein - dephosphorylation function"/>
    <property type="match status" value="1"/>
</dbReference>
<dbReference type="SUPFAM" id="SSF56784">
    <property type="entry name" value="HAD-like"/>
    <property type="match status" value="1"/>
</dbReference>
<dbReference type="Gene3D" id="3.40.50.1000">
    <property type="entry name" value="HAD superfamily/HAD-like"/>
    <property type="match status" value="1"/>
</dbReference>
<evidence type="ECO:0000256" key="1">
    <source>
        <dbReference type="ARBA" id="ARBA00009184"/>
    </source>
</evidence>
<gene>
    <name evidence="2" type="ORF">ACFPJ4_09940</name>
</gene>
<dbReference type="InterPro" id="IPR023214">
    <property type="entry name" value="HAD_sf"/>
</dbReference>
<dbReference type="CDD" id="cd02612">
    <property type="entry name" value="HAD_PGPPase"/>
    <property type="match status" value="1"/>
</dbReference>
<dbReference type="NCBIfam" id="TIGR01488">
    <property type="entry name" value="HAD-SF-IB"/>
    <property type="match status" value="1"/>
</dbReference>
<dbReference type="InterPro" id="IPR036412">
    <property type="entry name" value="HAD-like_sf"/>
</dbReference>
<keyword evidence="2" id="KW-0378">Hydrolase</keyword>
<evidence type="ECO:0000313" key="2">
    <source>
        <dbReference type="EMBL" id="MFC5502559.1"/>
    </source>
</evidence>
<dbReference type="EMBL" id="JBHSMG010000002">
    <property type="protein sequence ID" value="MFC5502559.1"/>
    <property type="molecule type" value="Genomic_DNA"/>
</dbReference>
<dbReference type="NCBIfam" id="TIGR01490">
    <property type="entry name" value="HAD-SF-IB-hyp1"/>
    <property type="match status" value="1"/>
</dbReference>
<name>A0ABW0NQA7_9MICO</name>
<comment type="similarity">
    <text evidence="1">Belongs to the HAD-like hydrolase superfamily. SerB family.</text>
</comment>
<dbReference type="InterPro" id="IPR006385">
    <property type="entry name" value="HAD_hydro_SerB1"/>
</dbReference>
<proteinExistence type="inferred from homology"/>
<dbReference type="InterPro" id="IPR050582">
    <property type="entry name" value="HAD-like_SerB"/>
</dbReference>